<dbReference type="HOGENOM" id="CLU_2277546_0_0_1"/>
<reference evidence="2" key="1">
    <citation type="submission" date="2012-09" db="EMBL/GenBank/DDBJ databases">
        <title>Genome sequencing and comparative transcriptomics of race 1 and race 4 of banana pathogen: Fusarium oxysporum f. sp. cubense.</title>
        <authorList>
            <person name="Fang X."/>
            <person name="Huang J."/>
        </authorList>
    </citation>
    <scope>NUCLEOTIDE SEQUENCE [LARGE SCALE GENOMIC DNA]</scope>
    <source>
        <strain evidence="2">race 1</strain>
    </source>
</reference>
<proteinExistence type="predicted"/>
<evidence type="ECO:0000313" key="2">
    <source>
        <dbReference type="Proteomes" id="UP000016928"/>
    </source>
</evidence>
<gene>
    <name evidence="1" type="ORF">FOC1_g10001805</name>
</gene>
<name>N4UWG1_FUSC1</name>
<dbReference type="VEuPathDB" id="FungiDB:FOC1_g10001805"/>
<dbReference type="EMBL" id="KB729962">
    <property type="protein sequence ID" value="ENH75612.1"/>
    <property type="molecule type" value="Genomic_DNA"/>
</dbReference>
<organism evidence="1 2">
    <name type="scientific">Fusarium oxysporum f. sp. cubense (strain race 1)</name>
    <name type="common">Panama disease fungus</name>
    <dbReference type="NCBI Taxonomy" id="1229664"/>
    <lineage>
        <taxon>Eukaryota</taxon>
        <taxon>Fungi</taxon>
        <taxon>Dikarya</taxon>
        <taxon>Ascomycota</taxon>
        <taxon>Pezizomycotina</taxon>
        <taxon>Sordariomycetes</taxon>
        <taxon>Hypocreomycetidae</taxon>
        <taxon>Hypocreales</taxon>
        <taxon>Nectriaceae</taxon>
        <taxon>Fusarium</taxon>
        <taxon>Fusarium oxysporum species complex</taxon>
    </lineage>
</organism>
<dbReference type="AlphaFoldDB" id="N4UWG1"/>
<protein>
    <submittedName>
        <fullName evidence="1">Uncharacterized protein</fullName>
    </submittedName>
</protein>
<accession>N4UWG1</accession>
<sequence>MVVYFKKRPKAKELIGEGFSWLEESSAPQECLNVATRQNNAITAHRSRTKMYQCDRPQVCGKCAQEDYPHSRCTEMIAKRCPMRRLSRVTQQNQSEVLSNIV</sequence>
<evidence type="ECO:0000313" key="1">
    <source>
        <dbReference type="EMBL" id="ENH75612.1"/>
    </source>
</evidence>
<dbReference type="Proteomes" id="UP000016928">
    <property type="component" value="Unassembled WGS sequence"/>
</dbReference>
<reference evidence="2" key="2">
    <citation type="journal article" date="2014" name="PLoS ONE">
        <title>Genome and Transcriptome Analysis of the Fungal Pathogen Fusarium oxysporum f. sp. cubense Causing Banana Vascular Wilt Disease.</title>
        <authorList>
            <person name="Guo L."/>
            <person name="Han L."/>
            <person name="Yang L."/>
            <person name="Zeng H."/>
            <person name="Fan D."/>
            <person name="Zhu Y."/>
            <person name="Feng Y."/>
            <person name="Wang G."/>
            <person name="Peng C."/>
            <person name="Jiang X."/>
            <person name="Zhou D."/>
            <person name="Ni P."/>
            <person name="Liang C."/>
            <person name="Liu L."/>
            <person name="Wang J."/>
            <person name="Mao C."/>
            <person name="Fang X."/>
            <person name="Peng M."/>
            <person name="Huang J."/>
        </authorList>
    </citation>
    <scope>NUCLEOTIDE SEQUENCE [LARGE SCALE GENOMIC DNA]</scope>
    <source>
        <strain evidence="2">race 1</strain>
    </source>
</reference>